<name>A0ACC3YL80_COLTU</name>
<accession>A0ACC3YL80</accession>
<dbReference type="EMBL" id="VUJX02000008">
    <property type="protein sequence ID" value="KAL0932665.1"/>
    <property type="molecule type" value="Genomic_DNA"/>
</dbReference>
<reference evidence="1 2" key="1">
    <citation type="journal article" date="2020" name="Phytopathology">
        <title>Genome Sequence Resources of Colletotrichum truncatum, C. plurivorum, C. musicola, and C. sojae: Four Species Pathogenic to Soybean (Glycine max).</title>
        <authorList>
            <person name="Rogerio F."/>
            <person name="Boufleur T.R."/>
            <person name="Ciampi-Guillardi M."/>
            <person name="Sukno S.A."/>
            <person name="Thon M.R."/>
            <person name="Massola Junior N.S."/>
            <person name="Baroncelli R."/>
        </authorList>
    </citation>
    <scope>NUCLEOTIDE SEQUENCE [LARGE SCALE GENOMIC DNA]</scope>
    <source>
        <strain evidence="1 2">CMES1059</strain>
    </source>
</reference>
<dbReference type="Proteomes" id="UP000805649">
    <property type="component" value="Unassembled WGS sequence"/>
</dbReference>
<evidence type="ECO:0000313" key="2">
    <source>
        <dbReference type="Proteomes" id="UP000805649"/>
    </source>
</evidence>
<gene>
    <name evidence="1" type="ORF">CTRU02_211628</name>
</gene>
<organism evidence="1 2">
    <name type="scientific">Colletotrichum truncatum</name>
    <name type="common">Anthracnose fungus</name>
    <name type="synonym">Colletotrichum capsici</name>
    <dbReference type="NCBI Taxonomy" id="5467"/>
    <lineage>
        <taxon>Eukaryota</taxon>
        <taxon>Fungi</taxon>
        <taxon>Dikarya</taxon>
        <taxon>Ascomycota</taxon>
        <taxon>Pezizomycotina</taxon>
        <taxon>Sordariomycetes</taxon>
        <taxon>Hypocreomycetidae</taxon>
        <taxon>Glomerellales</taxon>
        <taxon>Glomerellaceae</taxon>
        <taxon>Colletotrichum</taxon>
        <taxon>Colletotrichum truncatum species complex</taxon>
    </lineage>
</organism>
<protein>
    <submittedName>
        <fullName evidence="1">Uncharacterized protein</fullName>
    </submittedName>
</protein>
<sequence>MRRTNSRPTGNNTKNEKRRQQRQQQQPQQTPPVTSASGDLTSMCDYQRKQTDYDKENHLFA</sequence>
<evidence type="ECO:0000313" key="1">
    <source>
        <dbReference type="EMBL" id="KAL0932665.1"/>
    </source>
</evidence>
<proteinExistence type="predicted"/>
<comment type="caution">
    <text evidence="1">The sequence shown here is derived from an EMBL/GenBank/DDBJ whole genome shotgun (WGS) entry which is preliminary data.</text>
</comment>
<keyword evidence="2" id="KW-1185">Reference proteome</keyword>